<feature type="transmembrane region" description="Helical" evidence="1">
    <location>
        <begin position="227"/>
        <end position="249"/>
    </location>
</feature>
<keyword evidence="1" id="KW-0472">Membrane</keyword>
<feature type="transmembrane region" description="Helical" evidence="1">
    <location>
        <begin position="65"/>
        <end position="83"/>
    </location>
</feature>
<accession>A0AAF0CSH3</accession>
<evidence type="ECO:0000256" key="1">
    <source>
        <dbReference type="SAM" id="Phobius"/>
    </source>
</evidence>
<organism evidence="2 3">
    <name type="scientific">Synoicihabitans lomoniglobus</name>
    <dbReference type="NCBI Taxonomy" id="2909285"/>
    <lineage>
        <taxon>Bacteria</taxon>
        <taxon>Pseudomonadati</taxon>
        <taxon>Verrucomicrobiota</taxon>
        <taxon>Opitutia</taxon>
        <taxon>Opitutales</taxon>
        <taxon>Opitutaceae</taxon>
        <taxon>Synoicihabitans</taxon>
    </lineage>
</organism>
<dbReference type="Proteomes" id="UP001218638">
    <property type="component" value="Chromosome"/>
</dbReference>
<dbReference type="RefSeq" id="WP_330931453.1">
    <property type="nucleotide sequence ID" value="NZ_CP119075.1"/>
</dbReference>
<proteinExistence type="predicted"/>
<feature type="transmembrane region" description="Helical" evidence="1">
    <location>
        <begin position="104"/>
        <end position="128"/>
    </location>
</feature>
<name>A0AAF0CSH3_9BACT</name>
<keyword evidence="1" id="KW-0812">Transmembrane</keyword>
<evidence type="ECO:0000313" key="3">
    <source>
        <dbReference type="Proteomes" id="UP001218638"/>
    </source>
</evidence>
<feature type="transmembrane region" description="Helical" evidence="1">
    <location>
        <begin position="27"/>
        <end position="45"/>
    </location>
</feature>
<dbReference type="KEGG" id="slom:PXH66_10035"/>
<gene>
    <name evidence="2" type="ORF">PXH66_10035</name>
</gene>
<evidence type="ECO:0000313" key="2">
    <source>
        <dbReference type="EMBL" id="WED67191.1"/>
    </source>
</evidence>
<sequence length="254" mass="27267">MNRIIRDFRAVVLIAGDTFGELRRHRATLAVGIVAIFAVGGGGWWREFNFGTEQGRFLLDFGWGVQGLVAASFAIVATAQVLLRAFEQGTAAVALARPLSPATWLAGQALGVLGWVTAYVILSTLWLAGTLQLHGLAVPIADLTAAATLLVLKQAVVIGVAGWFATYGRSLVFVVMAACLVVGLGQLRFLMHDDGGVSGWIVRLVPQMRLFDLASWHESGGLNGSRWVGIVAYAGGFVVVLWGMATWSLKRREF</sequence>
<feature type="transmembrane region" description="Helical" evidence="1">
    <location>
        <begin position="140"/>
        <end position="164"/>
    </location>
</feature>
<keyword evidence="3" id="KW-1185">Reference proteome</keyword>
<feature type="transmembrane region" description="Helical" evidence="1">
    <location>
        <begin position="171"/>
        <end position="191"/>
    </location>
</feature>
<reference evidence="2" key="1">
    <citation type="submission" date="2023-03" db="EMBL/GenBank/DDBJ databases">
        <title>Lomoglobus Profundus gen. nov., sp. nov., a novel member of the phylum Verrucomicrobia, isolated from deep-marine sediment of South China Sea.</title>
        <authorList>
            <person name="Ahmad T."/>
            <person name="Ishaq S.E."/>
            <person name="Wang F."/>
        </authorList>
    </citation>
    <scope>NUCLEOTIDE SEQUENCE</scope>
    <source>
        <strain evidence="2">LMO-M01</strain>
    </source>
</reference>
<protein>
    <submittedName>
        <fullName evidence="2">Uncharacterized protein</fullName>
    </submittedName>
</protein>
<keyword evidence="1" id="KW-1133">Transmembrane helix</keyword>
<dbReference type="AlphaFoldDB" id="A0AAF0CSH3"/>
<dbReference type="EMBL" id="CP119075">
    <property type="protein sequence ID" value="WED67191.1"/>
    <property type="molecule type" value="Genomic_DNA"/>
</dbReference>